<comment type="caution">
    <text evidence="9">The sequence shown here is derived from an EMBL/GenBank/DDBJ whole genome shotgun (WGS) entry which is preliminary data.</text>
</comment>
<feature type="transmembrane region" description="Helical" evidence="8">
    <location>
        <begin position="453"/>
        <end position="475"/>
    </location>
</feature>
<feature type="transmembrane region" description="Helical" evidence="8">
    <location>
        <begin position="391"/>
        <end position="414"/>
    </location>
</feature>
<dbReference type="InterPro" id="IPR052031">
    <property type="entry name" value="Membrane_Transporter-Flippase"/>
</dbReference>
<dbReference type="Pfam" id="PF01554">
    <property type="entry name" value="MatE"/>
    <property type="match status" value="2"/>
</dbReference>
<dbReference type="GO" id="GO:0015297">
    <property type="term" value="F:antiporter activity"/>
    <property type="evidence" value="ECO:0007669"/>
    <property type="project" value="InterPro"/>
</dbReference>
<dbReference type="PANTHER" id="PTHR43549">
    <property type="entry name" value="MULTIDRUG RESISTANCE PROTEIN YPNP-RELATED"/>
    <property type="match status" value="1"/>
</dbReference>
<feature type="transmembrane region" description="Helical" evidence="8">
    <location>
        <begin position="228"/>
        <end position="248"/>
    </location>
</feature>
<reference evidence="9" key="2">
    <citation type="submission" date="2021-04" db="EMBL/GenBank/DDBJ databases">
        <authorList>
            <person name="Gilroy R."/>
        </authorList>
    </citation>
    <scope>NUCLEOTIDE SEQUENCE</scope>
    <source>
        <strain evidence="9">CHK180-15479</strain>
    </source>
</reference>
<keyword evidence="2" id="KW-0813">Transport</keyword>
<feature type="transmembrane region" description="Helical" evidence="8">
    <location>
        <begin position="170"/>
        <end position="190"/>
    </location>
</feature>
<evidence type="ECO:0000256" key="6">
    <source>
        <dbReference type="ARBA" id="ARBA00023136"/>
    </source>
</evidence>
<feature type="compositionally biased region" description="Low complexity" evidence="7">
    <location>
        <begin position="14"/>
        <end position="30"/>
    </location>
</feature>
<evidence type="ECO:0000256" key="1">
    <source>
        <dbReference type="ARBA" id="ARBA00004651"/>
    </source>
</evidence>
<keyword evidence="4 8" id="KW-0812">Transmembrane</keyword>
<dbReference type="InterPro" id="IPR002528">
    <property type="entry name" value="MATE_fam"/>
</dbReference>
<sequence>MTPQETAQVSSPYAQSPEQKKAAQQQPQASLTQKDEAFREFVRTGNMWRVVFYVCVPLALYQSLNQLFKIFDSMMASHIGASSVSAVAYLSQINLMLSSLGGGLAVGASIKISEAYGAGDFLLVKRRVSSLFALCGILGGGLLLLLIPTAPQFLRLARTPEEFIAEGTQYFILDLIGIVLNFFNSVYIAIERARGNSRRILYLNIGVILTKLGLTALFVYVLDSGINMIAAATILSQSLLLAAACWNLSRKGNAFSFSLRAISLKRRVIRPMLLLSFPVIIEKMAFSFGKVVINSMSTVYSALTVGALGISNNLGGIATNPQNGFQEGGSAIISQCLGAGETERALKAFRCILIVCLGIGAFFMTLTLLFLDSISGLFAGGNPAFQEMICSIYRMEALGAIPLGANAAVMALLYGFGKTKVTLLINFSRVFVFRIPVLWALQTFTTLGDVSLGIVMAVSNISTGLMALAIGWSTIRQIRAQQKTLNTSPV</sequence>
<dbReference type="CDD" id="cd13138">
    <property type="entry name" value="MATE_yoeA_like"/>
    <property type="match status" value="1"/>
</dbReference>
<feature type="region of interest" description="Disordered" evidence="7">
    <location>
        <begin position="1"/>
        <end position="31"/>
    </location>
</feature>
<evidence type="ECO:0000313" key="9">
    <source>
        <dbReference type="EMBL" id="HJC04711.1"/>
    </source>
</evidence>
<keyword evidence="6 8" id="KW-0472">Membrane</keyword>
<dbReference type="PIRSF" id="PIRSF006603">
    <property type="entry name" value="DinF"/>
    <property type="match status" value="1"/>
</dbReference>
<feature type="transmembrane region" description="Helical" evidence="8">
    <location>
        <begin position="50"/>
        <end position="68"/>
    </location>
</feature>
<accession>A0A9D2MYD3</accession>
<dbReference type="PANTHER" id="PTHR43549:SF3">
    <property type="entry name" value="MULTIDRUG RESISTANCE PROTEIN YPNP-RELATED"/>
    <property type="match status" value="1"/>
</dbReference>
<protein>
    <submittedName>
        <fullName evidence="9">MATE family efflux transporter</fullName>
    </submittedName>
</protein>
<evidence type="ECO:0000256" key="5">
    <source>
        <dbReference type="ARBA" id="ARBA00022989"/>
    </source>
</evidence>
<evidence type="ECO:0000256" key="3">
    <source>
        <dbReference type="ARBA" id="ARBA00022475"/>
    </source>
</evidence>
<evidence type="ECO:0000256" key="8">
    <source>
        <dbReference type="SAM" id="Phobius"/>
    </source>
</evidence>
<keyword evidence="5 8" id="KW-1133">Transmembrane helix</keyword>
<dbReference type="GO" id="GO:0042910">
    <property type="term" value="F:xenobiotic transmembrane transporter activity"/>
    <property type="evidence" value="ECO:0007669"/>
    <property type="project" value="InterPro"/>
</dbReference>
<dbReference type="InterPro" id="IPR048279">
    <property type="entry name" value="MdtK-like"/>
</dbReference>
<evidence type="ECO:0000256" key="4">
    <source>
        <dbReference type="ARBA" id="ARBA00022692"/>
    </source>
</evidence>
<feature type="transmembrane region" description="Helical" evidence="8">
    <location>
        <begin position="421"/>
        <end position="441"/>
    </location>
</feature>
<dbReference type="NCBIfam" id="TIGR00797">
    <property type="entry name" value="matE"/>
    <property type="match status" value="1"/>
</dbReference>
<reference evidence="9" key="1">
    <citation type="journal article" date="2021" name="PeerJ">
        <title>Extensive microbial diversity within the chicken gut microbiome revealed by metagenomics and culture.</title>
        <authorList>
            <person name="Gilroy R."/>
            <person name="Ravi A."/>
            <person name="Getino M."/>
            <person name="Pursley I."/>
            <person name="Horton D.L."/>
            <person name="Alikhan N.F."/>
            <person name="Baker D."/>
            <person name="Gharbi K."/>
            <person name="Hall N."/>
            <person name="Watson M."/>
            <person name="Adriaenssens E.M."/>
            <person name="Foster-Nyarko E."/>
            <person name="Jarju S."/>
            <person name="Secka A."/>
            <person name="Antonio M."/>
            <person name="Oren A."/>
            <person name="Chaudhuri R.R."/>
            <person name="La Ragione R."/>
            <person name="Hildebrand F."/>
            <person name="Pallen M.J."/>
        </authorList>
    </citation>
    <scope>NUCLEOTIDE SEQUENCE</scope>
    <source>
        <strain evidence="9">CHK180-15479</strain>
    </source>
</reference>
<organism evidence="9 10">
    <name type="scientific">Candidatus Enterocloster excrementipullorum</name>
    <dbReference type="NCBI Taxonomy" id="2838559"/>
    <lineage>
        <taxon>Bacteria</taxon>
        <taxon>Bacillati</taxon>
        <taxon>Bacillota</taxon>
        <taxon>Clostridia</taxon>
        <taxon>Lachnospirales</taxon>
        <taxon>Lachnospiraceae</taxon>
        <taxon>Enterocloster</taxon>
    </lineage>
</organism>
<evidence type="ECO:0000256" key="2">
    <source>
        <dbReference type="ARBA" id="ARBA00022448"/>
    </source>
</evidence>
<dbReference type="AlphaFoldDB" id="A0A9D2MYD3"/>
<feature type="transmembrane region" description="Helical" evidence="8">
    <location>
        <begin position="88"/>
        <end position="110"/>
    </location>
</feature>
<evidence type="ECO:0000313" key="10">
    <source>
        <dbReference type="Proteomes" id="UP000823910"/>
    </source>
</evidence>
<dbReference type="Proteomes" id="UP000823910">
    <property type="component" value="Unassembled WGS sequence"/>
</dbReference>
<proteinExistence type="predicted"/>
<feature type="transmembrane region" description="Helical" evidence="8">
    <location>
        <begin position="131"/>
        <end position="150"/>
    </location>
</feature>
<dbReference type="GO" id="GO:0005886">
    <property type="term" value="C:plasma membrane"/>
    <property type="evidence" value="ECO:0007669"/>
    <property type="project" value="UniProtKB-SubCell"/>
</dbReference>
<evidence type="ECO:0000256" key="7">
    <source>
        <dbReference type="SAM" id="MobiDB-lite"/>
    </source>
</evidence>
<feature type="transmembrane region" description="Helical" evidence="8">
    <location>
        <begin position="351"/>
        <end position="371"/>
    </location>
</feature>
<feature type="compositionally biased region" description="Polar residues" evidence="7">
    <location>
        <begin position="1"/>
        <end position="13"/>
    </location>
</feature>
<name>A0A9D2MYD3_9FIRM</name>
<comment type="subcellular location">
    <subcellularLocation>
        <location evidence="1">Cell membrane</location>
        <topology evidence="1">Multi-pass membrane protein</topology>
    </subcellularLocation>
</comment>
<dbReference type="EMBL" id="DWWT01000002">
    <property type="protein sequence ID" value="HJC04711.1"/>
    <property type="molecule type" value="Genomic_DNA"/>
</dbReference>
<keyword evidence="3" id="KW-1003">Cell membrane</keyword>
<gene>
    <name evidence="9" type="ORF">H9704_00885</name>
</gene>
<feature type="transmembrane region" description="Helical" evidence="8">
    <location>
        <begin position="202"/>
        <end position="222"/>
    </location>
</feature>